<accession>A0A2J6RWI8</accession>
<dbReference type="OrthoDB" id="5400409at2759"/>
<proteinExistence type="predicted"/>
<name>A0A2J6RWI8_HYAVF</name>
<feature type="compositionally biased region" description="Low complexity" evidence="1">
    <location>
        <begin position="597"/>
        <end position="610"/>
    </location>
</feature>
<evidence type="ECO:0000313" key="3">
    <source>
        <dbReference type="Proteomes" id="UP000235786"/>
    </source>
</evidence>
<gene>
    <name evidence="2" type="ORF">L207DRAFT_563707</name>
</gene>
<protein>
    <submittedName>
        <fullName evidence="2">Uncharacterized protein</fullName>
    </submittedName>
</protein>
<dbReference type="AlphaFoldDB" id="A0A2J6RWI8"/>
<sequence>MSFGFGPGDVLSIIHIGTRIYKYGFSKAARAHMLYNEFGDNVQALTTNLEDLHKIVGYLGGNGPNGGRFLDASYMSSLVDIIGDYRRTLQDCDQFLKDKERFSWEGDFVNNIIWNFSIASEVQTLKDRVAFLNIKLMTVLKTLDLRMANQLHINIFRIHQDLALRIDSAQDDIIHAVQAAGDDILEYLRSKNGDPSIASNPRYSSNAIIVPYALQNLFEIQLRGSSFDADQDQFPLVLGLDAAIYHIYTADSITADSKDMKRERQWLAIYKAHWMISKVKSGREYKDACSMRATNNFERQMNEIGITVASYVKRFEIELSGLVRSSGLNSAIPDEGVIIQLFSETPEMWLPPVQQTRPTPTWELEYSENIMDVALCGPYRDFDQSLHLFKLTDVDFKLVITDTPKPPPGNSHVALQKTNNIMNVDIRRSRFIPLYAASTSPNHGPLNITFQGDHLASGSSALVFKKRTELFKFQHAITGHQVVHESLGIKVVTYAASRIIGGNQVEYSGRLQLWRAKKPQNSTTKETGSSTMTSNSSTSASSTNTILPAELSGSPYTSPLPPNVPSFPQEFNDRDSIYSFPSNRSPYSPEDIGNRDSASSLPSPHSPRSSQQISNRESISSLRPPFSTQRIPGNRDSVFSLSPTNPSPRRPSPRSSTLMSPIEPQYCDSTAATDFSSLSIRSKRRDSTWSTASATTSATANTAISLATACSYTTATVSPDGTMGLILDPPRPSLLVLLLQKISRHGEVAFSTLAVELDENTVISKSSCKCRKDPNSCLRVVIQRASGPLTSVRQDAGSVLDHWNLAAFGPAQRKTLEKESGEKERLAWVAIDFPRIEEKLAFLKGFENVRLLLRKERAAYNWTMQTLRN</sequence>
<dbReference type="EMBL" id="KZ613942">
    <property type="protein sequence ID" value="PMD42878.1"/>
    <property type="molecule type" value="Genomic_DNA"/>
</dbReference>
<feature type="compositionally biased region" description="Low complexity" evidence="1">
    <location>
        <begin position="527"/>
        <end position="545"/>
    </location>
</feature>
<evidence type="ECO:0000313" key="2">
    <source>
        <dbReference type="EMBL" id="PMD42878.1"/>
    </source>
</evidence>
<dbReference type="Proteomes" id="UP000235786">
    <property type="component" value="Unassembled WGS sequence"/>
</dbReference>
<reference evidence="2 3" key="1">
    <citation type="submission" date="2016-04" db="EMBL/GenBank/DDBJ databases">
        <title>A degradative enzymes factory behind the ericoid mycorrhizal symbiosis.</title>
        <authorList>
            <consortium name="DOE Joint Genome Institute"/>
            <person name="Martino E."/>
            <person name="Morin E."/>
            <person name="Grelet G."/>
            <person name="Kuo A."/>
            <person name="Kohler A."/>
            <person name="Daghino S."/>
            <person name="Barry K."/>
            <person name="Choi C."/>
            <person name="Cichocki N."/>
            <person name="Clum A."/>
            <person name="Copeland A."/>
            <person name="Hainaut M."/>
            <person name="Haridas S."/>
            <person name="Labutti K."/>
            <person name="Lindquist E."/>
            <person name="Lipzen A."/>
            <person name="Khouja H.-R."/>
            <person name="Murat C."/>
            <person name="Ohm R."/>
            <person name="Olson A."/>
            <person name="Spatafora J."/>
            <person name="Veneault-Fourrey C."/>
            <person name="Henrissat B."/>
            <person name="Grigoriev I."/>
            <person name="Martin F."/>
            <person name="Perotto S."/>
        </authorList>
    </citation>
    <scope>NUCLEOTIDE SEQUENCE [LARGE SCALE GENOMIC DNA]</scope>
    <source>
        <strain evidence="2 3">F</strain>
    </source>
</reference>
<feature type="region of interest" description="Disordered" evidence="1">
    <location>
        <begin position="517"/>
        <end position="662"/>
    </location>
</feature>
<feature type="compositionally biased region" description="Polar residues" evidence="1">
    <location>
        <begin position="611"/>
        <end position="631"/>
    </location>
</feature>
<organism evidence="2 3">
    <name type="scientific">Hyaloscypha variabilis (strain UAMH 11265 / GT02V1 / F)</name>
    <name type="common">Meliniomyces variabilis</name>
    <dbReference type="NCBI Taxonomy" id="1149755"/>
    <lineage>
        <taxon>Eukaryota</taxon>
        <taxon>Fungi</taxon>
        <taxon>Dikarya</taxon>
        <taxon>Ascomycota</taxon>
        <taxon>Pezizomycotina</taxon>
        <taxon>Leotiomycetes</taxon>
        <taxon>Helotiales</taxon>
        <taxon>Hyaloscyphaceae</taxon>
        <taxon>Hyaloscypha</taxon>
        <taxon>Hyaloscypha variabilis</taxon>
    </lineage>
</organism>
<keyword evidence="3" id="KW-1185">Reference proteome</keyword>
<evidence type="ECO:0000256" key="1">
    <source>
        <dbReference type="SAM" id="MobiDB-lite"/>
    </source>
</evidence>